<dbReference type="EMBL" id="AYHA01000113">
    <property type="protein sequence ID" value="ESS01171.1"/>
    <property type="molecule type" value="Genomic_DNA"/>
</dbReference>
<dbReference type="Proteomes" id="UP000018412">
    <property type="component" value="Unassembled WGS sequence"/>
</dbReference>
<proteinExistence type="predicted"/>
<sequence>MTTEKVNGQDTRVLLLAEGGHVQVQEVGYPTEQLAKDNVDTKFDNLDYQ</sequence>
<reference evidence="2" key="1">
    <citation type="submission" date="2013-10" db="EMBL/GenBank/DDBJ databases">
        <title>Draft genome sequence of Lactobacillus fermentum NB-22.</title>
        <authorList>
            <person name="Chaplin A.V."/>
            <person name="Shkoporov A.N."/>
            <person name="Khokhlova E.V."/>
            <person name="Efimov B.A."/>
            <person name="Kafarskaia L.I."/>
        </authorList>
    </citation>
    <scope>NUCLEOTIDE SEQUENCE [LARGE SCALE GENOMIC DNA]</scope>
    <source>
        <strain evidence="2">NB-22</strain>
    </source>
</reference>
<evidence type="ECO:0000313" key="2">
    <source>
        <dbReference type="Proteomes" id="UP000018412"/>
    </source>
</evidence>
<gene>
    <name evidence="1" type="ORF">NB22_06140</name>
</gene>
<organism evidence="1 2">
    <name type="scientific">Limosilactobacillus fermentum NB-22</name>
    <dbReference type="NCBI Taxonomy" id="1408443"/>
    <lineage>
        <taxon>Bacteria</taxon>
        <taxon>Bacillati</taxon>
        <taxon>Bacillota</taxon>
        <taxon>Bacilli</taxon>
        <taxon>Lactobacillales</taxon>
        <taxon>Lactobacillaceae</taxon>
        <taxon>Limosilactobacillus</taxon>
    </lineage>
</organism>
<comment type="caution">
    <text evidence="1">The sequence shown here is derived from an EMBL/GenBank/DDBJ whole genome shotgun (WGS) entry which is preliminary data.</text>
</comment>
<reference evidence="1 2" key="2">
    <citation type="journal article" date="2015" name="Genome Announc.">
        <title>Draft Genome Sequence of Lactobacillus fermentum NB-22.</title>
        <authorList>
            <person name="Chaplin A.V."/>
            <person name="Shkoporov A.N."/>
            <person name="Efimov B.A."/>
            <person name="Pikina A.P."/>
            <person name="Borisova O.Y."/>
            <person name="Gladko I.A."/>
            <person name="Postnikova E.A."/>
            <person name="Lordkipanidze A.E."/>
            <person name="Kafarskaia L.I."/>
        </authorList>
    </citation>
    <scope>NUCLEOTIDE SEQUENCE [LARGE SCALE GENOMIC DNA]</scope>
    <source>
        <strain evidence="1 2">NB-22</strain>
    </source>
</reference>
<protein>
    <submittedName>
        <fullName evidence="1">Uncharacterized protein</fullName>
    </submittedName>
</protein>
<dbReference type="AlphaFoldDB" id="A0A829LXA2"/>
<accession>A0A829LXA2</accession>
<name>A0A829LXA2_LIMFE</name>
<evidence type="ECO:0000313" key="1">
    <source>
        <dbReference type="EMBL" id="ESS01171.1"/>
    </source>
</evidence>